<dbReference type="InterPro" id="IPR014756">
    <property type="entry name" value="Ig_E-set"/>
</dbReference>
<evidence type="ECO:0000313" key="4">
    <source>
        <dbReference type="Proteomes" id="UP000198857"/>
    </source>
</evidence>
<dbReference type="Proteomes" id="UP000198857">
    <property type="component" value="Unassembled WGS sequence"/>
</dbReference>
<evidence type="ECO:0000313" key="3">
    <source>
        <dbReference type="EMBL" id="SFP14506.1"/>
    </source>
</evidence>
<organism evidence="3 4">
    <name type="scientific">Geodermatophilus dictyosporus</name>
    <dbReference type="NCBI Taxonomy" id="1523247"/>
    <lineage>
        <taxon>Bacteria</taxon>
        <taxon>Bacillati</taxon>
        <taxon>Actinomycetota</taxon>
        <taxon>Actinomycetes</taxon>
        <taxon>Geodermatophilales</taxon>
        <taxon>Geodermatophilaceae</taxon>
        <taxon>Geodermatophilus</taxon>
    </lineage>
</organism>
<sequence>MPVGTTLRRPPRPVLTTGLLLLSTVAGALALGLATALPASAADDPSRPDALVTHGPSCRAGGVVVEVTAGTVAYAVTLATTRRPGGEDSAEVQPGATVVLRTGDVEWGETIDTRLEYAALDGSGLTHADELDGHDYTRPSEADCAAITAPQPPQDVSPAPAPEAAAPGTGSAPEAPSSPAPVPDVQPLPGLPVPTPVPGPPADGPVAGGPSVGAVSASARQVPAGGRVVLTGTGFTPGEPVTVRVAGGEVLTTVPARPDGTVEVAVHLPDGVTTGPALVQLAGADSAVTAAVQLQVAAAATPAGPEPLPVPLVAAGLALVVSATGLVLTAARRHPGPAPAARPTGSA</sequence>
<feature type="compositionally biased region" description="Low complexity" evidence="1">
    <location>
        <begin position="162"/>
        <end position="175"/>
    </location>
</feature>
<dbReference type="STRING" id="1523247.SAMN05660464_2214"/>
<proteinExistence type="predicted"/>
<dbReference type="EMBL" id="FOWQ01000003">
    <property type="protein sequence ID" value="SFP14506.1"/>
    <property type="molecule type" value="Genomic_DNA"/>
</dbReference>
<feature type="compositionally biased region" description="Pro residues" evidence="1">
    <location>
        <begin position="176"/>
        <end position="203"/>
    </location>
</feature>
<reference evidence="4" key="1">
    <citation type="submission" date="2016-10" db="EMBL/GenBank/DDBJ databases">
        <authorList>
            <person name="Varghese N."/>
            <person name="Submissions S."/>
        </authorList>
    </citation>
    <scope>NUCLEOTIDE SEQUENCE [LARGE SCALE GENOMIC DNA]</scope>
    <source>
        <strain evidence="4">DSM 44208</strain>
    </source>
</reference>
<feature type="chain" id="PRO_5011779610" description="IPT/TIG domain-containing protein" evidence="2">
    <location>
        <begin position="42"/>
        <end position="347"/>
    </location>
</feature>
<feature type="signal peptide" evidence="2">
    <location>
        <begin position="1"/>
        <end position="41"/>
    </location>
</feature>
<keyword evidence="2" id="KW-0732">Signal</keyword>
<dbReference type="RefSeq" id="WP_091109100.1">
    <property type="nucleotide sequence ID" value="NZ_FOWQ01000003.1"/>
</dbReference>
<keyword evidence="4" id="KW-1185">Reference proteome</keyword>
<protein>
    <recommendedName>
        <fullName evidence="5">IPT/TIG domain-containing protein</fullName>
    </recommendedName>
</protein>
<feature type="compositionally biased region" description="Pro residues" evidence="1">
    <location>
        <begin position="150"/>
        <end position="161"/>
    </location>
</feature>
<dbReference type="AlphaFoldDB" id="A0A1I5MZI0"/>
<dbReference type="OrthoDB" id="5197578at2"/>
<feature type="region of interest" description="Disordered" evidence="1">
    <location>
        <begin position="147"/>
        <end position="220"/>
    </location>
</feature>
<evidence type="ECO:0000256" key="1">
    <source>
        <dbReference type="SAM" id="MobiDB-lite"/>
    </source>
</evidence>
<evidence type="ECO:0000256" key="2">
    <source>
        <dbReference type="SAM" id="SignalP"/>
    </source>
</evidence>
<name>A0A1I5MZI0_9ACTN</name>
<evidence type="ECO:0008006" key="5">
    <source>
        <dbReference type="Google" id="ProtNLM"/>
    </source>
</evidence>
<gene>
    <name evidence="3" type="ORF">SAMN05660464_2214</name>
</gene>
<dbReference type="SUPFAM" id="SSF81296">
    <property type="entry name" value="E set domains"/>
    <property type="match status" value="1"/>
</dbReference>
<accession>A0A1I5MZI0</accession>